<reference evidence="4" key="1">
    <citation type="submission" date="2016-04" db="UniProtKB">
        <authorList>
            <consortium name="WormBaseParasite"/>
        </authorList>
    </citation>
    <scope>IDENTIFICATION</scope>
</reference>
<sequence length="913" mass="99544">MDQYHPPDRISRIELRRNYLDHDVRRSVSLDAQGRTPQSHHYDNYSLGGESFDDDEDDQRCHSPLPCNEGCRDLLTKLMSPMISSIAIDRSISLGREEPSRQAGLSQEEHEEESRLIEKISQPYSKQTVYAARKSVRELYGQPSWWGDGNSDGNNEVETEKEKRPLSRPCSVEPTCKLTLDDQASLTPSGHATPRRQAEAFTIDLKGEGASSCASGSVCVPERLRRVLQERQRLQKKHSTPTDRPTTAPTNKKAPLKRTGEPPRPPTKSGQTGVAKVSVRPKTGLSRSPAASPIASPKDLSKRVYGTTPVAPKVTPTASTQKKDPINPRTPRTPNPLTQRNRIPLRQAPSKTAAITTTTGTRKTATGRVDVSRTASSLSASSPVMKTSRLPNIPGTPVAATVQSNRALLKRGSGPIPEESGIKRLVGSPLTRRVIPCVRTESGVGRQATPTRTTMSENKRLPLTTQNTTRFTRAPAVPNTLGAVAASRPKPTRPLFNSIKKPITTTTTTTNSITGIIALPTKPVFNGNAICDPLIQEIWSYKDAKDYVLEKMFQGIAATYNVITSSKSTTQSVFEEFKAAAKQSAATTAAIKAAAGMTSPTKPASPIICTPEERKELELFERVEAEVDKLEDGDEEALVNVLSPLAEDFGRTWIRGKNVSKFVEISHTPIEKLPVVDNPSDPHLATQVMSTAASTVTLENPLTHPEDHKADPDSLLNAQSVQSIAETYVLDANDTLAAEGIPPVVIFDSMEKLLMEARGETNIMETSNTCTIPYQETSRSGTPMHGGEPDETQALEIFEKEINDEFKAEADSLSGSEDLDAKSNGSGGGLIVGNSRHQEAPAVPEYLVKTPCWSEKREGLKKLQNQSRPDKAWVISESKSEASKKTSVGKTCADICEVQKSKFQTMPQTSAHY</sequence>
<feature type="region of interest" description="Disordered" evidence="1">
    <location>
        <begin position="859"/>
        <end position="880"/>
    </location>
</feature>
<protein>
    <submittedName>
        <fullName evidence="4">INCENP_ARK-bind domain-containing protein</fullName>
    </submittedName>
</protein>
<dbReference type="AlphaFoldDB" id="A0A158QFI4"/>
<feature type="region of interest" description="Disordered" evidence="1">
    <location>
        <begin position="94"/>
        <end position="116"/>
    </location>
</feature>
<organism evidence="4">
    <name type="scientific">Hymenolepis diminuta</name>
    <name type="common">Rat tapeworm</name>
    <dbReference type="NCBI Taxonomy" id="6216"/>
    <lineage>
        <taxon>Eukaryota</taxon>
        <taxon>Metazoa</taxon>
        <taxon>Spiralia</taxon>
        <taxon>Lophotrochozoa</taxon>
        <taxon>Platyhelminthes</taxon>
        <taxon>Cestoda</taxon>
        <taxon>Eucestoda</taxon>
        <taxon>Cyclophyllidea</taxon>
        <taxon>Hymenolepididae</taxon>
        <taxon>Hymenolepis</taxon>
    </lineage>
</organism>
<feature type="region of interest" description="Disordered" evidence="1">
    <location>
        <begin position="28"/>
        <end position="61"/>
    </location>
</feature>
<dbReference type="EMBL" id="UYSG01011168">
    <property type="protein sequence ID" value="VDL61233.1"/>
    <property type="molecule type" value="Genomic_DNA"/>
</dbReference>
<feature type="region of interest" description="Disordered" evidence="1">
    <location>
        <begin position="808"/>
        <end position="832"/>
    </location>
</feature>
<dbReference type="OrthoDB" id="444265at2759"/>
<proteinExistence type="predicted"/>
<evidence type="ECO:0000313" key="2">
    <source>
        <dbReference type="EMBL" id="VDL61233.1"/>
    </source>
</evidence>
<feature type="compositionally biased region" description="Low complexity" evidence="1">
    <location>
        <begin position="351"/>
        <end position="382"/>
    </location>
</feature>
<reference evidence="2 3" key="2">
    <citation type="submission" date="2018-11" db="EMBL/GenBank/DDBJ databases">
        <authorList>
            <consortium name="Pathogen Informatics"/>
        </authorList>
    </citation>
    <scope>NUCLEOTIDE SEQUENCE [LARGE SCALE GENOMIC DNA]</scope>
</reference>
<evidence type="ECO:0000256" key="1">
    <source>
        <dbReference type="SAM" id="MobiDB-lite"/>
    </source>
</evidence>
<evidence type="ECO:0000313" key="3">
    <source>
        <dbReference type="Proteomes" id="UP000274504"/>
    </source>
</evidence>
<feature type="compositionally biased region" description="Low complexity" evidence="1">
    <location>
        <begin position="327"/>
        <end position="342"/>
    </location>
</feature>
<feature type="region of interest" description="Disordered" evidence="1">
    <location>
        <begin position="231"/>
        <end position="395"/>
    </location>
</feature>
<feature type="compositionally biased region" description="Low complexity" evidence="1">
    <location>
        <begin position="288"/>
        <end position="297"/>
    </location>
</feature>
<name>A0A158QFI4_HYMDI</name>
<accession>A0A158QFI4</accession>
<dbReference type="STRING" id="6216.A0A158QFI4"/>
<evidence type="ECO:0000313" key="4">
    <source>
        <dbReference type="WBParaSite" id="HDID_0000891701-mRNA-1"/>
    </source>
</evidence>
<gene>
    <name evidence="2" type="ORF">HDID_LOCUS8915</name>
</gene>
<dbReference type="Proteomes" id="UP000274504">
    <property type="component" value="Unassembled WGS sequence"/>
</dbReference>
<feature type="region of interest" description="Disordered" evidence="1">
    <location>
        <begin position="142"/>
        <end position="172"/>
    </location>
</feature>
<dbReference type="WBParaSite" id="HDID_0000891701-mRNA-1">
    <property type="protein sequence ID" value="HDID_0000891701-mRNA-1"/>
    <property type="gene ID" value="HDID_0000891701"/>
</dbReference>
<feature type="compositionally biased region" description="Low complexity" evidence="1">
    <location>
        <begin position="307"/>
        <end position="320"/>
    </location>
</feature>